<dbReference type="AlphaFoldDB" id="A0A9N9IQC3"/>
<proteinExistence type="predicted"/>
<feature type="non-terminal residue" evidence="2">
    <location>
        <position position="309"/>
    </location>
</feature>
<feature type="transmembrane region" description="Helical" evidence="1">
    <location>
        <begin position="160"/>
        <end position="180"/>
    </location>
</feature>
<keyword evidence="1" id="KW-0812">Transmembrane</keyword>
<protein>
    <submittedName>
        <fullName evidence="2">15334_t:CDS:1</fullName>
    </submittedName>
</protein>
<feature type="transmembrane region" description="Helical" evidence="1">
    <location>
        <begin position="134"/>
        <end position="154"/>
    </location>
</feature>
<keyword evidence="3" id="KW-1185">Reference proteome</keyword>
<evidence type="ECO:0000313" key="3">
    <source>
        <dbReference type="Proteomes" id="UP000789396"/>
    </source>
</evidence>
<gene>
    <name evidence="2" type="ORF">RFULGI_LOCUS13303</name>
</gene>
<name>A0A9N9IQC3_9GLOM</name>
<sequence length="309" mass="36067">MENHEGLFKMLVLELCQLRDFKSFYQEITNNLFRNMWQNTLKYKEQSMNYSIYLFFEKLHNDNIIYRKIGSIFYNYGGFHVGLEIDGIVVEWGYGLAGPSIVYPKPDLRKMLAYMRLNYEKIEKLDSGFKLSKVLLPIGVVAGVGLEVIGVMGAAIGAKIAIAAVIGVIIHLLIMITLYCSYKPIYYLGEITKNRLHLIAEKCVQYNQTHHYSLLLSCQHFVDDILRSIDIKFKPEGEFLEFMNRIRYHGDGSFQFKGFKFESRKDFDSYVDAHWDSIKNEWDKKLLICHSDVMENLYQRGEDIWGPKN</sequence>
<accession>A0A9N9IQC3</accession>
<keyword evidence="1" id="KW-1133">Transmembrane helix</keyword>
<organism evidence="2 3">
    <name type="scientific">Racocetra fulgida</name>
    <dbReference type="NCBI Taxonomy" id="60492"/>
    <lineage>
        <taxon>Eukaryota</taxon>
        <taxon>Fungi</taxon>
        <taxon>Fungi incertae sedis</taxon>
        <taxon>Mucoromycota</taxon>
        <taxon>Glomeromycotina</taxon>
        <taxon>Glomeromycetes</taxon>
        <taxon>Diversisporales</taxon>
        <taxon>Gigasporaceae</taxon>
        <taxon>Racocetra</taxon>
    </lineage>
</organism>
<dbReference type="OrthoDB" id="10255738at2759"/>
<dbReference type="EMBL" id="CAJVPZ010034548">
    <property type="protein sequence ID" value="CAG8746967.1"/>
    <property type="molecule type" value="Genomic_DNA"/>
</dbReference>
<evidence type="ECO:0000313" key="2">
    <source>
        <dbReference type="EMBL" id="CAG8746967.1"/>
    </source>
</evidence>
<reference evidence="2" key="1">
    <citation type="submission" date="2021-06" db="EMBL/GenBank/DDBJ databases">
        <authorList>
            <person name="Kallberg Y."/>
            <person name="Tangrot J."/>
            <person name="Rosling A."/>
        </authorList>
    </citation>
    <scope>NUCLEOTIDE SEQUENCE</scope>
    <source>
        <strain evidence="2">IN212</strain>
    </source>
</reference>
<keyword evidence="1" id="KW-0472">Membrane</keyword>
<evidence type="ECO:0000256" key="1">
    <source>
        <dbReference type="SAM" id="Phobius"/>
    </source>
</evidence>
<comment type="caution">
    <text evidence="2">The sequence shown here is derived from an EMBL/GenBank/DDBJ whole genome shotgun (WGS) entry which is preliminary data.</text>
</comment>
<dbReference type="Proteomes" id="UP000789396">
    <property type="component" value="Unassembled WGS sequence"/>
</dbReference>